<dbReference type="Gene3D" id="2.60.40.2140">
    <property type="entry name" value="Beta-1,3-glucan-recognition protein, N-terminal domain"/>
    <property type="match status" value="1"/>
</dbReference>
<protein>
    <submittedName>
        <fullName evidence="7">Uncharacterized protein</fullName>
    </submittedName>
</protein>
<comment type="similarity">
    <text evidence="1">Belongs to the insect beta-1,3-glucan binding protein family.</text>
</comment>
<feature type="domain" description="GH16" evidence="5">
    <location>
        <begin position="161"/>
        <end position="449"/>
    </location>
</feature>
<dbReference type="PANTHER" id="PTHR10963:SF60">
    <property type="entry name" value="GRAM-NEGATIVE BACTERIA-BINDING PROTEIN 1-RELATED"/>
    <property type="match status" value="1"/>
</dbReference>
<dbReference type="Gene3D" id="2.60.120.200">
    <property type="match status" value="1"/>
</dbReference>
<reference evidence="7" key="1">
    <citation type="submission" date="2020-05" db="UniProtKB">
        <authorList>
            <consortium name="EnsemblMetazoa"/>
        </authorList>
    </citation>
    <scope>IDENTIFICATION</scope>
    <source>
        <strain evidence="7">USDA</strain>
    </source>
</reference>
<evidence type="ECO:0000256" key="4">
    <source>
        <dbReference type="SAM" id="SignalP"/>
    </source>
</evidence>
<evidence type="ECO:0000256" key="2">
    <source>
        <dbReference type="ARBA" id="ARBA00022588"/>
    </source>
</evidence>
<feature type="domain" description="CBM39" evidence="6">
    <location>
        <begin position="25"/>
        <end position="118"/>
    </location>
</feature>
<dbReference type="STRING" id="35570.A0A1I8Q261"/>
<organism evidence="7 8">
    <name type="scientific">Stomoxys calcitrans</name>
    <name type="common">Stable fly</name>
    <name type="synonym">Conops calcitrans</name>
    <dbReference type="NCBI Taxonomy" id="35570"/>
    <lineage>
        <taxon>Eukaryota</taxon>
        <taxon>Metazoa</taxon>
        <taxon>Ecdysozoa</taxon>
        <taxon>Arthropoda</taxon>
        <taxon>Hexapoda</taxon>
        <taxon>Insecta</taxon>
        <taxon>Pterygota</taxon>
        <taxon>Neoptera</taxon>
        <taxon>Endopterygota</taxon>
        <taxon>Diptera</taxon>
        <taxon>Brachycera</taxon>
        <taxon>Muscomorpha</taxon>
        <taxon>Muscoidea</taxon>
        <taxon>Muscidae</taxon>
        <taxon>Stomoxys</taxon>
    </lineage>
</organism>
<evidence type="ECO:0000313" key="8">
    <source>
        <dbReference type="Proteomes" id="UP000095300"/>
    </source>
</evidence>
<gene>
    <name evidence="7" type="primary">106091182</name>
</gene>
<dbReference type="InterPro" id="IPR050546">
    <property type="entry name" value="Glycosyl_Hydrlase_16"/>
</dbReference>
<keyword evidence="8" id="KW-1185">Reference proteome</keyword>
<dbReference type="SUPFAM" id="SSF49899">
    <property type="entry name" value="Concanavalin A-like lectins/glucanases"/>
    <property type="match status" value="1"/>
</dbReference>
<proteinExistence type="inferred from homology"/>
<dbReference type="GO" id="GO:0030246">
    <property type="term" value="F:carbohydrate binding"/>
    <property type="evidence" value="ECO:0007669"/>
    <property type="project" value="InterPro"/>
</dbReference>
<dbReference type="PANTHER" id="PTHR10963">
    <property type="entry name" value="GLYCOSYL HYDROLASE-RELATED"/>
    <property type="match status" value="1"/>
</dbReference>
<dbReference type="InterPro" id="IPR031756">
    <property type="entry name" value="BGBP_N"/>
</dbReference>
<keyword evidence="4" id="KW-0732">Signal</keyword>
<keyword evidence="2" id="KW-0399">Innate immunity</keyword>
<evidence type="ECO:0000313" key="7">
    <source>
        <dbReference type="EnsemblMetazoa" id="SCAU013161-PA"/>
    </source>
</evidence>
<dbReference type="VEuPathDB" id="VectorBase:SCAU013161"/>
<dbReference type="AlphaFoldDB" id="A0A1I8Q261"/>
<sequence>MLPLLVFKSIIFAVVPLILTTCSAYEIPSVKVDVLRSGFNLTIADEPGIKKVLYIVRINGECPGFMDLIDKSQPDWTASHLATELKDKDMLDISILVDHNGEAYKTFQNLIVGTNNNQGIIKRNLPRKCYGNNSLNIDCKPSQTLVADKLEICKDQLIFEENFDGPTINAEKWSFDIRNLVTGRQTDEFVVYDNHGDNIFLNEGSLHIKPTFTQEELRKASIDFGSRCTPVENVVTECKLMAKPPRIYVPPVNSSQIHTRETFRFKYARIEIKAKLPKGDWLLPYIMIQNNAPFDRKQMRIAFARGNEQLTVANDLKDIGGRLLYGGIVKNLEEHNTYFKEYYGISHFGNGFHVYTLTWTNEAISMAVDGLMYGQIFDNIDEYFFITLGVSAGGHLEFPDNLVNPNVKPWKNTSPKAVKSFWQSIENGTIAWNEESRHMIIDYVRVYAV</sequence>
<accession>A0A1I8Q261</accession>
<dbReference type="InterPro" id="IPR013320">
    <property type="entry name" value="ConA-like_dom_sf"/>
</dbReference>
<evidence type="ECO:0000259" key="5">
    <source>
        <dbReference type="PROSITE" id="PS51762"/>
    </source>
</evidence>
<dbReference type="GO" id="GO:0005975">
    <property type="term" value="P:carbohydrate metabolic process"/>
    <property type="evidence" value="ECO:0007669"/>
    <property type="project" value="InterPro"/>
</dbReference>
<dbReference type="KEGG" id="scac:106091182"/>
<feature type="chain" id="PRO_5009327684" evidence="4">
    <location>
        <begin position="25"/>
        <end position="449"/>
    </location>
</feature>
<dbReference type="EnsemblMetazoa" id="SCAU013161-RA">
    <property type="protein sequence ID" value="SCAU013161-PA"/>
    <property type="gene ID" value="SCAU013161"/>
</dbReference>
<dbReference type="Pfam" id="PF15886">
    <property type="entry name" value="CBM39"/>
    <property type="match status" value="1"/>
</dbReference>
<dbReference type="Proteomes" id="UP000095300">
    <property type="component" value="Unassembled WGS sequence"/>
</dbReference>
<dbReference type="GO" id="GO:0045087">
    <property type="term" value="P:innate immune response"/>
    <property type="evidence" value="ECO:0007669"/>
    <property type="project" value="UniProtKB-KW"/>
</dbReference>
<name>A0A1I8Q261_STOCA</name>
<dbReference type="PROSITE" id="PS51969">
    <property type="entry name" value="CBM39"/>
    <property type="match status" value="1"/>
</dbReference>
<evidence type="ECO:0000256" key="3">
    <source>
        <dbReference type="ARBA" id="ARBA00022859"/>
    </source>
</evidence>
<dbReference type="PROSITE" id="PS51762">
    <property type="entry name" value="GH16_2"/>
    <property type="match status" value="1"/>
</dbReference>
<dbReference type="InterPro" id="IPR000757">
    <property type="entry name" value="Beta-glucanase-like"/>
</dbReference>
<keyword evidence="3" id="KW-0391">Immunity</keyword>
<feature type="signal peptide" evidence="4">
    <location>
        <begin position="1"/>
        <end position="24"/>
    </location>
</feature>
<dbReference type="InterPro" id="IPR043030">
    <property type="entry name" value="BGBP_N_sf"/>
</dbReference>
<evidence type="ECO:0000256" key="1">
    <source>
        <dbReference type="ARBA" id="ARBA00008781"/>
    </source>
</evidence>
<dbReference type="OrthoDB" id="4781at2759"/>
<dbReference type="GO" id="GO:0004553">
    <property type="term" value="F:hydrolase activity, hydrolyzing O-glycosyl compounds"/>
    <property type="evidence" value="ECO:0007669"/>
    <property type="project" value="InterPro"/>
</dbReference>
<evidence type="ECO:0000259" key="6">
    <source>
        <dbReference type="PROSITE" id="PS51969"/>
    </source>
</evidence>